<sequence length="484" mass="47613">MRRRTLARGRPLTAVALAVAVAGCGPVPEAGEDAPSGRPEPSGEPAQDAEYRDDFNGDGYADLAVLAPGSGAGGAVGAGRVVVLYGSVGGPDPGTRQVIDQGSAGVPGTPDARDGFGATAAAGDFDGDGCADIAVTSTWEDHAKPEDGALTVLWGGEAGLSGGTAVDGSVLPDHVEDLVSGDFDADGVRDLVAYRSGDGSVLLKGPFTREGGVAGKQPVALGSLDLQELVPGDLDGDGGTDLVVMSSFEEMGEPTAVLLSSPSGLNGADRSLAPATTGAIGDMNGDGYGDLVMREVPEGVIENLPGDPGTLKVFYGGPGGLSGKATAFTRDSGSVPGEGNDSAGFGFKLGAGDVDGDGFADVLAATGIEARGGEPIGDPGGVVVLKGGPDGLTTAGSSMVDQDSAGVPGQGEDGDGFGWAVRLADFDGDDRMDLAVGAPGENEGRGAVWTLRFTRNGAAATGAVGPDVLGVTGGEVKLGGAFAR</sequence>
<organism evidence="5 6">
    <name type="scientific">Streptomonospora arabica</name>
    <dbReference type="NCBI Taxonomy" id="412417"/>
    <lineage>
        <taxon>Bacteria</taxon>
        <taxon>Bacillati</taxon>
        <taxon>Actinomycetota</taxon>
        <taxon>Actinomycetes</taxon>
        <taxon>Streptosporangiales</taxon>
        <taxon>Nocardiopsidaceae</taxon>
        <taxon>Streptomonospora</taxon>
    </lineage>
</organism>
<evidence type="ECO:0000256" key="4">
    <source>
        <dbReference type="SAM" id="MobiDB-lite"/>
    </source>
</evidence>
<dbReference type="EMBL" id="JBHSIY010000001">
    <property type="protein sequence ID" value="MFC4865148.1"/>
    <property type="molecule type" value="Genomic_DNA"/>
</dbReference>
<gene>
    <name evidence="5" type="ORF">ACFPCZ_00770</name>
</gene>
<feature type="region of interest" description="Disordered" evidence="4">
    <location>
        <begin position="25"/>
        <end position="54"/>
    </location>
</feature>
<keyword evidence="2" id="KW-0677">Repeat</keyword>
<evidence type="ECO:0000256" key="3">
    <source>
        <dbReference type="ARBA" id="ARBA00023180"/>
    </source>
</evidence>
<dbReference type="InterPro" id="IPR028994">
    <property type="entry name" value="Integrin_alpha_N"/>
</dbReference>
<evidence type="ECO:0000313" key="5">
    <source>
        <dbReference type="EMBL" id="MFC4865148.1"/>
    </source>
</evidence>
<name>A0ABV9SGQ5_9ACTN</name>
<evidence type="ECO:0000256" key="1">
    <source>
        <dbReference type="ARBA" id="ARBA00022729"/>
    </source>
</evidence>
<dbReference type="InterPro" id="IPR013519">
    <property type="entry name" value="Int_alpha_beta-p"/>
</dbReference>
<protein>
    <submittedName>
        <fullName evidence="5">FG-GAP repeat protein</fullName>
    </submittedName>
</protein>
<accession>A0ABV9SGQ5</accession>
<dbReference type="Proteomes" id="UP001595858">
    <property type="component" value="Unassembled WGS sequence"/>
</dbReference>
<evidence type="ECO:0000313" key="6">
    <source>
        <dbReference type="Proteomes" id="UP001595858"/>
    </source>
</evidence>
<dbReference type="PANTHER" id="PTHR46580">
    <property type="entry name" value="SENSOR KINASE-RELATED"/>
    <property type="match status" value="1"/>
</dbReference>
<keyword evidence="1" id="KW-0732">Signal</keyword>
<dbReference type="Pfam" id="PF01839">
    <property type="entry name" value="FG-GAP"/>
    <property type="match status" value="3"/>
</dbReference>
<dbReference type="PROSITE" id="PS51257">
    <property type="entry name" value="PROKAR_LIPOPROTEIN"/>
    <property type="match status" value="1"/>
</dbReference>
<proteinExistence type="predicted"/>
<dbReference type="Gene3D" id="2.130.10.130">
    <property type="entry name" value="Integrin alpha, N-terminal"/>
    <property type="match status" value="3"/>
</dbReference>
<comment type="caution">
    <text evidence="5">The sequence shown here is derived from an EMBL/GenBank/DDBJ whole genome shotgun (WGS) entry which is preliminary data.</text>
</comment>
<keyword evidence="6" id="KW-1185">Reference proteome</keyword>
<evidence type="ECO:0000256" key="2">
    <source>
        <dbReference type="ARBA" id="ARBA00022737"/>
    </source>
</evidence>
<keyword evidence="3" id="KW-0325">Glycoprotein</keyword>
<dbReference type="InterPro" id="IPR013517">
    <property type="entry name" value="FG-GAP"/>
</dbReference>
<dbReference type="RefSeq" id="WP_344142654.1">
    <property type="nucleotide sequence ID" value="NZ_BAAAQI010000005.1"/>
</dbReference>
<dbReference type="SMART" id="SM00191">
    <property type="entry name" value="Int_alpha"/>
    <property type="match status" value="4"/>
</dbReference>
<reference evidence="6" key="1">
    <citation type="journal article" date="2019" name="Int. J. Syst. Evol. Microbiol.">
        <title>The Global Catalogue of Microorganisms (GCM) 10K type strain sequencing project: providing services to taxonomists for standard genome sequencing and annotation.</title>
        <authorList>
            <consortium name="The Broad Institute Genomics Platform"/>
            <consortium name="The Broad Institute Genome Sequencing Center for Infectious Disease"/>
            <person name="Wu L."/>
            <person name="Ma J."/>
        </authorList>
    </citation>
    <scope>NUCLEOTIDE SEQUENCE [LARGE SCALE GENOMIC DNA]</scope>
    <source>
        <strain evidence="6">CGMCC 4.7304</strain>
    </source>
</reference>
<dbReference type="SUPFAM" id="SSF69318">
    <property type="entry name" value="Integrin alpha N-terminal domain"/>
    <property type="match status" value="1"/>
</dbReference>
<dbReference type="PROSITE" id="PS51470">
    <property type="entry name" value="FG_GAP"/>
    <property type="match status" value="1"/>
</dbReference>